<keyword evidence="5" id="KW-0067">ATP-binding</keyword>
<evidence type="ECO:0000313" key="10">
    <source>
        <dbReference type="EMBL" id="BES93787.1"/>
    </source>
</evidence>
<dbReference type="Pfam" id="PF03215">
    <property type="entry name" value="Rad17"/>
    <property type="match status" value="1"/>
</dbReference>
<keyword evidence="7" id="KW-0131">Cell cycle</keyword>
<dbReference type="Pfam" id="PF25812">
    <property type="entry name" value="RAD24_helical"/>
    <property type="match status" value="1"/>
</dbReference>
<sequence length="447" mass="49684">MNWIQPKFTDFLVPPSKKPKLENNPSIDKKEPISSVTEPHKAVKCEESRLPSKPRTRNDLVVNKKKIEEIESWLNGVKRKGRTSILLLTGPPGSGKLTTLKVLCSEMKINVIEWLPQINSRTFDPENVGFYQSMASQFDEFISRATRYSNILNAMSSRLIVVKDVPNCFVRDPSSFHELLANYSQVPDVHLALILTDVPLARSLFPEHIKTSLPLTTASFNPVTLKGVKDALKKQFPSKCAPYIDGVAASCNGDLRQAIASFEFLAKNGVVSTAKKKSGESKGKSGKEDFIDIFHGLGRVLYSKREADGKLVHDPVEIGESFTSSPELFTGMLHENYLNTFSCVHDVAAASETLSMADTLLNDFKDSLASRSLSLVIASSGFMLRNSAPIKKFQQMNKPRKIDNLLVEFRSQFSDTNVLLDTVALGRLIPSFARENSYLLSQLGKLK</sequence>
<name>A0ABN7ATP4_9HEMI</name>
<evidence type="ECO:0000256" key="8">
    <source>
        <dbReference type="SAM" id="MobiDB-lite"/>
    </source>
</evidence>
<accession>A0ABN7ATP4</accession>
<reference evidence="10 11" key="1">
    <citation type="submission" date="2023-09" db="EMBL/GenBank/DDBJ databases">
        <title>Nesidiocoris tenuis whole genome shotgun sequence.</title>
        <authorList>
            <person name="Shibata T."/>
            <person name="Shimoda M."/>
            <person name="Kobayashi T."/>
            <person name="Uehara T."/>
        </authorList>
    </citation>
    <scope>NUCLEOTIDE SEQUENCE [LARGE SCALE GENOMIC DNA]</scope>
    <source>
        <strain evidence="10 11">Japan</strain>
    </source>
</reference>
<dbReference type="PANTHER" id="PTHR12172">
    <property type="entry name" value="CELL CYCLE CHECKPOINT PROTEIN RAD17"/>
    <property type="match status" value="1"/>
</dbReference>
<dbReference type="SUPFAM" id="SSF52540">
    <property type="entry name" value="P-loop containing nucleoside triphosphate hydrolases"/>
    <property type="match status" value="1"/>
</dbReference>
<dbReference type="Gene3D" id="3.40.50.300">
    <property type="entry name" value="P-loop containing nucleotide triphosphate hydrolases"/>
    <property type="match status" value="1"/>
</dbReference>
<dbReference type="InterPro" id="IPR004582">
    <property type="entry name" value="Checkpoint_prot_Rad17_Rad24"/>
</dbReference>
<feature type="compositionally biased region" description="Basic and acidic residues" evidence="8">
    <location>
        <begin position="27"/>
        <end position="50"/>
    </location>
</feature>
<evidence type="ECO:0000256" key="7">
    <source>
        <dbReference type="ARBA" id="ARBA00023306"/>
    </source>
</evidence>
<evidence type="ECO:0000259" key="9">
    <source>
        <dbReference type="Pfam" id="PF25812"/>
    </source>
</evidence>
<evidence type="ECO:0000313" key="11">
    <source>
        <dbReference type="Proteomes" id="UP001307889"/>
    </source>
</evidence>
<feature type="region of interest" description="Disordered" evidence="8">
    <location>
        <begin position="14"/>
        <end position="54"/>
    </location>
</feature>
<evidence type="ECO:0000256" key="3">
    <source>
        <dbReference type="ARBA" id="ARBA00022741"/>
    </source>
</evidence>
<protein>
    <submittedName>
        <fullName evidence="10">Cell cycle checkpoint protein</fullName>
    </submittedName>
</protein>
<proteinExistence type="inferred from homology"/>
<keyword evidence="11" id="KW-1185">Reference proteome</keyword>
<organism evidence="10 11">
    <name type="scientific">Nesidiocoris tenuis</name>
    <dbReference type="NCBI Taxonomy" id="355587"/>
    <lineage>
        <taxon>Eukaryota</taxon>
        <taxon>Metazoa</taxon>
        <taxon>Ecdysozoa</taxon>
        <taxon>Arthropoda</taxon>
        <taxon>Hexapoda</taxon>
        <taxon>Insecta</taxon>
        <taxon>Pterygota</taxon>
        <taxon>Neoptera</taxon>
        <taxon>Paraneoptera</taxon>
        <taxon>Hemiptera</taxon>
        <taxon>Heteroptera</taxon>
        <taxon>Panheteroptera</taxon>
        <taxon>Cimicomorpha</taxon>
        <taxon>Miridae</taxon>
        <taxon>Dicyphina</taxon>
        <taxon>Nesidiocoris</taxon>
    </lineage>
</organism>
<dbReference type="Proteomes" id="UP001307889">
    <property type="component" value="Chromosome 4"/>
</dbReference>
<evidence type="ECO:0000256" key="1">
    <source>
        <dbReference type="ARBA" id="ARBA00004123"/>
    </source>
</evidence>
<evidence type="ECO:0000256" key="2">
    <source>
        <dbReference type="ARBA" id="ARBA00006168"/>
    </source>
</evidence>
<evidence type="ECO:0000256" key="6">
    <source>
        <dbReference type="ARBA" id="ARBA00023242"/>
    </source>
</evidence>
<comment type="subcellular location">
    <subcellularLocation>
        <location evidence="1">Nucleus</location>
    </subcellularLocation>
</comment>
<keyword evidence="3" id="KW-0547">Nucleotide-binding</keyword>
<evidence type="ECO:0000256" key="4">
    <source>
        <dbReference type="ARBA" id="ARBA00022763"/>
    </source>
</evidence>
<gene>
    <name evidence="10" type="ORF">NTJ_06596</name>
</gene>
<dbReference type="InterPro" id="IPR057927">
    <property type="entry name" value="RAD24-like_helical"/>
</dbReference>
<feature type="domain" description="Checkpoint protein RAD24-like helical bundle" evidence="9">
    <location>
        <begin position="288"/>
        <end position="363"/>
    </location>
</feature>
<comment type="similarity">
    <text evidence="2">Belongs to the rad17/RAD24 family.</text>
</comment>
<keyword evidence="4" id="KW-0227">DNA damage</keyword>
<dbReference type="PANTHER" id="PTHR12172:SF0">
    <property type="entry name" value="CELL CYCLE CHECKPOINT PROTEIN RAD17"/>
    <property type="match status" value="1"/>
</dbReference>
<evidence type="ECO:0000256" key="5">
    <source>
        <dbReference type="ARBA" id="ARBA00022840"/>
    </source>
</evidence>
<dbReference type="InterPro" id="IPR027417">
    <property type="entry name" value="P-loop_NTPase"/>
</dbReference>
<dbReference type="EMBL" id="AP028912">
    <property type="protein sequence ID" value="BES93787.1"/>
    <property type="molecule type" value="Genomic_DNA"/>
</dbReference>
<keyword evidence="6" id="KW-0539">Nucleus</keyword>